<proteinExistence type="predicted"/>
<dbReference type="InterPro" id="IPR003661">
    <property type="entry name" value="HisK_dim/P_dom"/>
</dbReference>
<dbReference type="PANTHER" id="PTHR45453">
    <property type="entry name" value="PHOSPHATE REGULON SENSOR PROTEIN PHOR"/>
    <property type="match status" value="1"/>
</dbReference>
<dbReference type="PROSITE" id="PS50109">
    <property type="entry name" value="HIS_KIN"/>
    <property type="match status" value="1"/>
</dbReference>
<dbReference type="PANTHER" id="PTHR45453:SF1">
    <property type="entry name" value="PHOSPHATE REGULON SENSOR PROTEIN PHOR"/>
    <property type="match status" value="1"/>
</dbReference>
<evidence type="ECO:0000256" key="4">
    <source>
        <dbReference type="ARBA" id="ARBA00022679"/>
    </source>
</evidence>
<protein>
    <recommendedName>
        <fullName evidence="2">histidine kinase</fullName>
        <ecNumber evidence="2">2.7.13.3</ecNumber>
    </recommendedName>
</protein>
<dbReference type="CDD" id="cd00082">
    <property type="entry name" value="HisKA"/>
    <property type="match status" value="1"/>
</dbReference>
<dbReference type="PRINTS" id="PR00344">
    <property type="entry name" value="BCTRLSENSOR"/>
</dbReference>
<comment type="catalytic activity">
    <reaction evidence="1">
        <text>ATP + protein L-histidine = ADP + protein N-phospho-L-histidine.</text>
        <dbReference type="EC" id="2.7.13.3"/>
    </reaction>
</comment>
<dbReference type="OrthoDB" id="9804645at2"/>
<keyword evidence="7" id="KW-1133">Transmembrane helix</keyword>
<comment type="caution">
    <text evidence="9">The sequence shown here is derived from an EMBL/GenBank/DDBJ whole genome shotgun (WGS) entry which is preliminary data.</text>
</comment>
<keyword evidence="5" id="KW-0418">Kinase</keyword>
<dbReference type="RefSeq" id="WP_142893268.1">
    <property type="nucleotide sequence ID" value="NZ_ML660163.1"/>
</dbReference>
<reference evidence="9 10" key="1">
    <citation type="submission" date="2019-07" db="EMBL/GenBank/DDBJ databases">
        <title>Draft genome for Aliikangiella sp. M105.</title>
        <authorList>
            <person name="Wang G."/>
        </authorList>
    </citation>
    <scope>NUCLEOTIDE SEQUENCE [LARGE SCALE GENOMIC DNA]</scope>
    <source>
        <strain evidence="9 10">M105</strain>
    </source>
</reference>
<dbReference type="GO" id="GO:0005886">
    <property type="term" value="C:plasma membrane"/>
    <property type="evidence" value="ECO:0007669"/>
    <property type="project" value="TreeGrafter"/>
</dbReference>
<evidence type="ECO:0000256" key="2">
    <source>
        <dbReference type="ARBA" id="ARBA00012438"/>
    </source>
</evidence>
<dbReference type="SMART" id="SM00387">
    <property type="entry name" value="HATPase_c"/>
    <property type="match status" value="1"/>
</dbReference>
<dbReference type="InterPro" id="IPR005467">
    <property type="entry name" value="His_kinase_dom"/>
</dbReference>
<dbReference type="InterPro" id="IPR050351">
    <property type="entry name" value="BphY/WalK/GraS-like"/>
</dbReference>
<keyword evidence="3" id="KW-0597">Phosphoprotein</keyword>
<dbReference type="GO" id="GO:0016036">
    <property type="term" value="P:cellular response to phosphate starvation"/>
    <property type="evidence" value="ECO:0007669"/>
    <property type="project" value="TreeGrafter"/>
</dbReference>
<dbReference type="InterPro" id="IPR003594">
    <property type="entry name" value="HATPase_dom"/>
</dbReference>
<dbReference type="SUPFAM" id="SSF47384">
    <property type="entry name" value="Homodimeric domain of signal transducing histidine kinase"/>
    <property type="match status" value="1"/>
</dbReference>
<feature type="domain" description="Histidine kinase" evidence="8">
    <location>
        <begin position="387"/>
        <end position="597"/>
    </location>
</feature>
<gene>
    <name evidence="9" type="ORF">FLL46_09460</name>
</gene>
<dbReference type="InterPro" id="IPR036890">
    <property type="entry name" value="HATPase_C_sf"/>
</dbReference>
<evidence type="ECO:0000256" key="7">
    <source>
        <dbReference type="SAM" id="Phobius"/>
    </source>
</evidence>
<dbReference type="AlphaFoldDB" id="A0A545UEX8"/>
<evidence type="ECO:0000313" key="9">
    <source>
        <dbReference type="EMBL" id="TQV88027.1"/>
    </source>
</evidence>
<evidence type="ECO:0000259" key="8">
    <source>
        <dbReference type="PROSITE" id="PS50109"/>
    </source>
</evidence>
<evidence type="ECO:0000256" key="5">
    <source>
        <dbReference type="ARBA" id="ARBA00022777"/>
    </source>
</evidence>
<dbReference type="InterPro" id="IPR036097">
    <property type="entry name" value="HisK_dim/P_sf"/>
</dbReference>
<keyword evidence="10" id="KW-1185">Reference proteome</keyword>
<dbReference type="Gene3D" id="3.30.565.10">
    <property type="entry name" value="Histidine kinase-like ATPase, C-terminal domain"/>
    <property type="match status" value="1"/>
</dbReference>
<dbReference type="Pfam" id="PF02518">
    <property type="entry name" value="HATPase_c"/>
    <property type="match status" value="1"/>
</dbReference>
<dbReference type="Gene3D" id="1.10.287.130">
    <property type="match status" value="1"/>
</dbReference>
<evidence type="ECO:0000256" key="1">
    <source>
        <dbReference type="ARBA" id="ARBA00000085"/>
    </source>
</evidence>
<name>A0A545UEX8_9GAMM</name>
<dbReference type="Proteomes" id="UP000315439">
    <property type="component" value="Unassembled WGS sequence"/>
</dbReference>
<evidence type="ECO:0000256" key="3">
    <source>
        <dbReference type="ARBA" id="ARBA00022553"/>
    </source>
</evidence>
<keyword evidence="7" id="KW-0472">Membrane</keyword>
<evidence type="ECO:0000313" key="10">
    <source>
        <dbReference type="Proteomes" id="UP000315439"/>
    </source>
</evidence>
<evidence type="ECO:0000256" key="6">
    <source>
        <dbReference type="ARBA" id="ARBA00023012"/>
    </source>
</evidence>
<feature type="transmembrane region" description="Helical" evidence="7">
    <location>
        <begin position="346"/>
        <end position="369"/>
    </location>
</feature>
<keyword evidence="7" id="KW-0812">Transmembrane</keyword>
<dbReference type="EC" id="2.7.13.3" evidence="2"/>
<sequence>MTKLIKSPVNLLIFLVIIIGGISLGFMLLLEYHQNQRVLAENKKLTQNTVIKTLTNNISSRLNGRILSVEKIESQWQSLSPDITIGYQNRWIFPFKYTGSDSNSLSSLWQAYDLDNNSTETSPASITRVNSLRELKVALSKNSSKELKDKVDNYFSLVENFQLSPLEEVISGLTFLQIDKNKSWSYQLTKLYLFKGSEQLTPIVKLAFQENSVFSRGDMDLIFKRIKNIAELTNLDTSWINQSMTHFWQQPPKISPDSLQDFAIIDNRFISLKAAQDITLLLPFSIEDELNSVVVSLIELGILNHGDSVDAISPAPQNKVFALKDISLKINRKLWQEQSKTQFQFFVVKLSLLLLLVISLLISVSYLLYRNKKRNEFIQLRENFVNLVSHELKTPLASIRLMTETLEKRAQKNMPLKDYPSRIVSDVDRLWLMVENLLSLNHINSGEAKLNLEPIKVRDFVQRLSQQFQEQTTLPLNVSNKIPKEFEIVADPVLIELIFVNLFSNAIKYCNKEQAQLEVSLSPDSNGITVVDNGTGINKKNWKRVFDNFFREPGQSAIKGSGIGLAVCRKIAELHKGEITILHSNSLGTKWLITIPA</sequence>
<keyword evidence="4" id="KW-0808">Transferase</keyword>
<organism evidence="9 10">
    <name type="scientific">Aliikangiella coralliicola</name>
    <dbReference type="NCBI Taxonomy" id="2592383"/>
    <lineage>
        <taxon>Bacteria</taxon>
        <taxon>Pseudomonadati</taxon>
        <taxon>Pseudomonadota</taxon>
        <taxon>Gammaproteobacteria</taxon>
        <taxon>Oceanospirillales</taxon>
        <taxon>Pleioneaceae</taxon>
        <taxon>Aliikangiella</taxon>
    </lineage>
</organism>
<feature type="transmembrane region" description="Helical" evidence="7">
    <location>
        <begin position="12"/>
        <end position="30"/>
    </location>
</feature>
<dbReference type="EMBL" id="VIKS01000005">
    <property type="protein sequence ID" value="TQV88027.1"/>
    <property type="molecule type" value="Genomic_DNA"/>
</dbReference>
<dbReference type="Pfam" id="PF00512">
    <property type="entry name" value="HisKA"/>
    <property type="match status" value="1"/>
</dbReference>
<accession>A0A545UEX8</accession>
<dbReference type="SUPFAM" id="SSF55874">
    <property type="entry name" value="ATPase domain of HSP90 chaperone/DNA topoisomerase II/histidine kinase"/>
    <property type="match status" value="1"/>
</dbReference>
<dbReference type="GO" id="GO:0004721">
    <property type="term" value="F:phosphoprotein phosphatase activity"/>
    <property type="evidence" value="ECO:0007669"/>
    <property type="project" value="TreeGrafter"/>
</dbReference>
<dbReference type="GO" id="GO:0000155">
    <property type="term" value="F:phosphorelay sensor kinase activity"/>
    <property type="evidence" value="ECO:0007669"/>
    <property type="project" value="InterPro"/>
</dbReference>
<dbReference type="SMART" id="SM00388">
    <property type="entry name" value="HisKA"/>
    <property type="match status" value="1"/>
</dbReference>
<keyword evidence="6" id="KW-0902">Two-component regulatory system</keyword>
<dbReference type="InterPro" id="IPR004358">
    <property type="entry name" value="Sig_transdc_His_kin-like_C"/>
</dbReference>